<dbReference type="PANTHER" id="PTHR28674">
    <property type="entry name" value="SIMILAR TO DNA SEGMENT, CHR 10, WAYNE STATE UNIVERSITY 102,-EXPRESSED"/>
    <property type="match status" value="1"/>
</dbReference>
<feature type="region of interest" description="Disordered" evidence="1">
    <location>
        <begin position="41"/>
        <end position="68"/>
    </location>
</feature>
<evidence type="ECO:0000256" key="1">
    <source>
        <dbReference type="SAM" id="MobiDB-lite"/>
    </source>
</evidence>
<dbReference type="InterPro" id="IPR027921">
    <property type="entry name" value="NOPCHAP1"/>
</dbReference>
<gene>
    <name evidence="2" type="ORF">DFH07DRAFT_824127</name>
</gene>
<comment type="caution">
    <text evidence="2">The sequence shown here is derived from an EMBL/GenBank/DDBJ whole genome shotgun (WGS) entry which is preliminary data.</text>
</comment>
<proteinExistence type="predicted"/>
<dbReference type="GO" id="GO:0062064">
    <property type="term" value="F:box C/D methylation guide snoRNP complex binding"/>
    <property type="evidence" value="ECO:0007669"/>
    <property type="project" value="TreeGrafter"/>
</dbReference>
<sequence length="222" mass="24135">MSSDQAKGKQPQRETIETLEIEDNEARIERIQHLLEKLNTIPPAPGVSKESILNATRASQSGEGSGESLDELLARVQAFLPQIHASNAELATLAAMDPRSVDIENVDGDEKVIQMKLGLGVFEDRTGKNRDPSSDEEGSGMDEDSEEDEVSEDSDEDSTGSDSTSTDESSSEDSNSGPKDEGRRRVAPLPKRAILSRPVKPLPRRGPRPEIVVLSETTTEEI</sequence>
<dbReference type="Proteomes" id="UP001215280">
    <property type="component" value="Unassembled WGS sequence"/>
</dbReference>
<dbReference type="PANTHER" id="PTHR28674:SF1">
    <property type="entry name" value="NOP PROTEIN CHAPERONE 1"/>
    <property type="match status" value="1"/>
</dbReference>
<feature type="compositionally biased region" description="Low complexity" evidence="1">
    <location>
        <begin position="160"/>
        <end position="174"/>
    </location>
</feature>
<dbReference type="EMBL" id="JARJLG010000071">
    <property type="protein sequence ID" value="KAJ7753336.1"/>
    <property type="molecule type" value="Genomic_DNA"/>
</dbReference>
<dbReference type="GO" id="GO:0000492">
    <property type="term" value="P:box C/D snoRNP assembly"/>
    <property type="evidence" value="ECO:0007669"/>
    <property type="project" value="InterPro"/>
</dbReference>
<name>A0AAD7IYN1_9AGAR</name>
<keyword evidence="3" id="KW-1185">Reference proteome</keyword>
<protein>
    <submittedName>
        <fullName evidence="2">Uncharacterized protein</fullName>
    </submittedName>
</protein>
<feature type="compositionally biased region" description="Polar residues" evidence="1">
    <location>
        <begin position="51"/>
        <end position="62"/>
    </location>
</feature>
<organism evidence="2 3">
    <name type="scientific">Mycena maculata</name>
    <dbReference type="NCBI Taxonomy" id="230809"/>
    <lineage>
        <taxon>Eukaryota</taxon>
        <taxon>Fungi</taxon>
        <taxon>Dikarya</taxon>
        <taxon>Basidiomycota</taxon>
        <taxon>Agaricomycotina</taxon>
        <taxon>Agaricomycetes</taxon>
        <taxon>Agaricomycetidae</taxon>
        <taxon>Agaricales</taxon>
        <taxon>Marasmiineae</taxon>
        <taxon>Mycenaceae</taxon>
        <taxon>Mycena</taxon>
    </lineage>
</organism>
<reference evidence="2" key="1">
    <citation type="submission" date="2023-03" db="EMBL/GenBank/DDBJ databases">
        <title>Massive genome expansion in bonnet fungi (Mycena s.s.) driven by repeated elements and novel gene families across ecological guilds.</title>
        <authorList>
            <consortium name="Lawrence Berkeley National Laboratory"/>
            <person name="Harder C.B."/>
            <person name="Miyauchi S."/>
            <person name="Viragh M."/>
            <person name="Kuo A."/>
            <person name="Thoen E."/>
            <person name="Andreopoulos B."/>
            <person name="Lu D."/>
            <person name="Skrede I."/>
            <person name="Drula E."/>
            <person name="Henrissat B."/>
            <person name="Morin E."/>
            <person name="Kohler A."/>
            <person name="Barry K."/>
            <person name="LaButti K."/>
            <person name="Morin E."/>
            <person name="Salamov A."/>
            <person name="Lipzen A."/>
            <person name="Mereny Z."/>
            <person name="Hegedus B."/>
            <person name="Baldrian P."/>
            <person name="Stursova M."/>
            <person name="Weitz H."/>
            <person name="Taylor A."/>
            <person name="Grigoriev I.V."/>
            <person name="Nagy L.G."/>
            <person name="Martin F."/>
            <person name="Kauserud H."/>
        </authorList>
    </citation>
    <scope>NUCLEOTIDE SEQUENCE</scope>
    <source>
        <strain evidence="2">CBHHK188m</strain>
    </source>
</reference>
<dbReference type="AlphaFoldDB" id="A0AAD7IYN1"/>
<feature type="compositionally biased region" description="Acidic residues" evidence="1">
    <location>
        <begin position="134"/>
        <end position="159"/>
    </location>
</feature>
<accession>A0AAD7IYN1</accession>
<dbReference type="Pfam" id="PF15370">
    <property type="entry name" value="NOPCHAP1"/>
    <property type="match status" value="1"/>
</dbReference>
<feature type="region of interest" description="Disordered" evidence="1">
    <location>
        <begin position="121"/>
        <end position="222"/>
    </location>
</feature>
<feature type="compositionally biased region" description="Basic and acidic residues" evidence="1">
    <location>
        <begin position="122"/>
        <end position="133"/>
    </location>
</feature>
<evidence type="ECO:0000313" key="3">
    <source>
        <dbReference type="Proteomes" id="UP001215280"/>
    </source>
</evidence>
<evidence type="ECO:0000313" key="2">
    <source>
        <dbReference type="EMBL" id="KAJ7753336.1"/>
    </source>
</evidence>